<accession>A0A9J6AYS8</accession>
<keyword evidence="3" id="KW-1185">Reference proteome</keyword>
<proteinExistence type="predicted"/>
<evidence type="ECO:0000313" key="2">
    <source>
        <dbReference type="EMBL" id="KAG5629387.1"/>
    </source>
</evidence>
<organism evidence="2 3">
    <name type="scientific">Solanum commersonii</name>
    <name type="common">Commerson's wild potato</name>
    <name type="synonym">Commerson's nightshade</name>
    <dbReference type="NCBI Taxonomy" id="4109"/>
    <lineage>
        <taxon>Eukaryota</taxon>
        <taxon>Viridiplantae</taxon>
        <taxon>Streptophyta</taxon>
        <taxon>Embryophyta</taxon>
        <taxon>Tracheophyta</taxon>
        <taxon>Spermatophyta</taxon>
        <taxon>Magnoliopsida</taxon>
        <taxon>eudicotyledons</taxon>
        <taxon>Gunneridae</taxon>
        <taxon>Pentapetalae</taxon>
        <taxon>asterids</taxon>
        <taxon>lamiids</taxon>
        <taxon>Solanales</taxon>
        <taxon>Solanaceae</taxon>
        <taxon>Solanoideae</taxon>
        <taxon>Solaneae</taxon>
        <taxon>Solanum</taxon>
    </lineage>
</organism>
<dbReference type="EMBL" id="JACXVP010000001">
    <property type="protein sequence ID" value="KAG5629387.1"/>
    <property type="molecule type" value="Genomic_DNA"/>
</dbReference>
<feature type="compositionally biased region" description="Polar residues" evidence="1">
    <location>
        <begin position="37"/>
        <end position="48"/>
    </location>
</feature>
<evidence type="ECO:0000313" key="3">
    <source>
        <dbReference type="Proteomes" id="UP000824120"/>
    </source>
</evidence>
<gene>
    <name evidence="2" type="ORF">H5410_001104</name>
</gene>
<dbReference type="Proteomes" id="UP000824120">
    <property type="component" value="Chromosome 1"/>
</dbReference>
<sequence>MVYEHENIVADDIDQQIAQSRNVGSSFRSHDREMQRKTTSVTSLQKSFSGKEVDAQHKRISPQATPLPTLKRSEGALFLHYFSSLFLSKFRVSIVVLIIHIPVRISKCVLGSSLFDLSAIVSFHCYSNLPI</sequence>
<reference evidence="2 3" key="1">
    <citation type="submission" date="2020-09" db="EMBL/GenBank/DDBJ databases">
        <title>De no assembly of potato wild relative species, Solanum commersonii.</title>
        <authorList>
            <person name="Cho K."/>
        </authorList>
    </citation>
    <scope>NUCLEOTIDE SEQUENCE [LARGE SCALE GENOMIC DNA]</scope>
    <source>
        <strain evidence="2">LZ3.2</strain>
        <tissue evidence="2">Leaf</tissue>
    </source>
</reference>
<name>A0A9J6AYS8_SOLCO</name>
<feature type="region of interest" description="Disordered" evidence="1">
    <location>
        <begin position="22"/>
        <end position="58"/>
    </location>
</feature>
<dbReference type="AlphaFoldDB" id="A0A9J6AYS8"/>
<evidence type="ECO:0000256" key="1">
    <source>
        <dbReference type="SAM" id="MobiDB-lite"/>
    </source>
</evidence>
<comment type="caution">
    <text evidence="2">The sequence shown here is derived from an EMBL/GenBank/DDBJ whole genome shotgun (WGS) entry which is preliminary data.</text>
</comment>
<protein>
    <submittedName>
        <fullName evidence="2">Uncharacterized protein</fullName>
    </submittedName>
</protein>